<organism evidence="1">
    <name type="scientific">uncultured Cytophagales bacterium</name>
    <dbReference type="NCBI Taxonomy" id="158755"/>
    <lineage>
        <taxon>Bacteria</taxon>
        <taxon>Pseudomonadati</taxon>
        <taxon>Bacteroidota</taxon>
        <taxon>Sphingobacteriia</taxon>
        <taxon>Sphingobacteriales</taxon>
        <taxon>environmental samples</taxon>
    </lineage>
</organism>
<dbReference type="EMBL" id="CADCTQ010000013">
    <property type="protein sequence ID" value="CAA9214699.1"/>
    <property type="molecule type" value="Genomic_DNA"/>
</dbReference>
<gene>
    <name evidence="1" type="ORF">AVDCRST_MAG56-130</name>
</gene>
<accession>A0A6J4H4D5</accession>
<evidence type="ECO:0000313" key="1">
    <source>
        <dbReference type="EMBL" id="CAA9214699.1"/>
    </source>
</evidence>
<reference evidence="1" key="1">
    <citation type="submission" date="2020-02" db="EMBL/GenBank/DDBJ databases">
        <authorList>
            <person name="Meier V. D."/>
        </authorList>
    </citation>
    <scope>NUCLEOTIDE SEQUENCE</scope>
    <source>
        <strain evidence="1">AVDCRST_MAG56</strain>
    </source>
</reference>
<protein>
    <submittedName>
        <fullName evidence="1">Uncharacterized protein</fullName>
    </submittedName>
</protein>
<proteinExistence type="predicted"/>
<dbReference type="AlphaFoldDB" id="A0A6J4H4D5"/>
<name>A0A6J4H4D5_9SPHI</name>
<sequence length="43" mass="4744">MKDRIEALAQKRGISVAGLFRMLVLAELEKEDSKKINRAGEGA</sequence>